<dbReference type="EC" id="3.1.1.24" evidence="3"/>
<dbReference type="Gene3D" id="3.40.50.1820">
    <property type="entry name" value="alpha/beta hydrolase"/>
    <property type="match status" value="1"/>
</dbReference>
<dbReference type="PANTHER" id="PTHR43798">
    <property type="entry name" value="MONOACYLGLYCEROL LIPASE"/>
    <property type="match status" value="1"/>
</dbReference>
<evidence type="ECO:0000259" key="2">
    <source>
        <dbReference type="Pfam" id="PF00561"/>
    </source>
</evidence>
<keyword evidence="4" id="KW-1185">Reference proteome</keyword>
<feature type="domain" description="AB hydrolase-1" evidence="2">
    <location>
        <begin position="25"/>
        <end position="251"/>
    </location>
</feature>
<dbReference type="RefSeq" id="WP_095660534.1">
    <property type="nucleotide sequence ID" value="NZ_CP019688.1"/>
</dbReference>
<accession>A0A1Q2HYI7</accession>
<proteinExistence type="predicted"/>
<name>A0A1Q2HYI7_9CORY</name>
<gene>
    <name evidence="3" type="primary">catD2</name>
    <name evidence="3" type="ORF">CGLAU_09800</name>
</gene>
<dbReference type="SUPFAM" id="SSF53474">
    <property type="entry name" value="alpha/beta-Hydrolases"/>
    <property type="match status" value="1"/>
</dbReference>
<dbReference type="InterPro" id="IPR029058">
    <property type="entry name" value="AB_hydrolase_fold"/>
</dbReference>
<reference evidence="3 4" key="1">
    <citation type="submission" date="2016-12" db="EMBL/GenBank/DDBJ databases">
        <authorList>
            <person name="Song W.-J."/>
            <person name="Kurnit D.M."/>
        </authorList>
    </citation>
    <scope>NUCLEOTIDE SEQUENCE [LARGE SCALE GENOMIC DNA]</scope>
    <source>
        <strain evidence="3 4">DSM 30827</strain>
    </source>
</reference>
<dbReference type="KEGG" id="cgv:CGLAU_09800"/>
<dbReference type="EMBL" id="CP019688">
    <property type="protein sequence ID" value="AQQ15911.1"/>
    <property type="molecule type" value="Genomic_DNA"/>
</dbReference>
<dbReference type="AlphaFoldDB" id="A0A1Q2HYI7"/>
<dbReference type="PRINTS" id="PR00111">
    <property type="entry name" value="ABHYDROLASE"/>
</dbReference>
<dbReference type="GO" id="GO:0047570">
    <property type="term" value="F:3-oxoadipate enol-lactonase activity"/>
    <property type="evidence" value="ECO:0007669"/>
    <property type="project" value="UniProtKB-EC"/>
</dbReference>
<dbReference type="InterPro" id="IPR000073">
    <property type="entry name" value="AB_hydrolase_1"/>
</dbReference>
<evidence type="ECO:0000313" key="3">
    <source>
        <dbReference type="EMBL" id="AQQ15911.1"/>
    </source>
</evidence>
<dbReference type="PANTHER" id="PTHR43798:SF31">
    <property type="entry name" value="AB HYDROLASE SUPERFAMILY PROTEIN YCLE"/>
    <property type="match status" value="1"/>
</dbReference>
<evidence type="ECO:0000313" key="4">
    <source>
        <dbReference type="Proteomes" id="UP000217209"/>
    </source>
</evidence>
<evidence type="ECO:0000256" key="1">
    <source>
        <dbReference type="ARBA" id="ARBA00022801"/>
    </source>
</evidence>
<sequence>MSHPHPHPHPHLTVNTLGNQDEAETVVLLSSIASTHEAWSKVIPALENTYRVVTVDHRGHGASQTPDAEPGTTTIQLLCEDTLRALDSVGVRYFAVVGVSLGGALAQWLAANSGRVTRAVFACTAPFLGGEEWYNDARTVREQGMEAIADDFVAGVFTEQFREHNAEEYQRMRDTVAGVDAEGYAQNCDALATWDFTDQLDKITCPSLVIAAAEDGFTPPAEVEKIAQGVGGPVEFVVIDRASHQVAVENPDAFNEALLSFLQK</sequence>
<protein>
    <submittedName>
        <fullName evidence="3">3-oxoadipate enol-lactonase 2</fullName>
        <ecNumber evidence="3">3.1.1.24</ecNumber>
    </submittedName>
</protein>
<dbReference type="InterPro" id="IPR050266">
    <property type="entry name" value="AB_hydrolase_sf"/>
</dbReference>
<dbReference type="Proteomes" id="UP000217209">
    <property type="component" value="Chromosome"/>
</dbReference>
<keyword evidence="1 3" id="KW-0378">Hydrolase</keyword>
<organism evidence="3 4">
    <name type="scientific">Corynebacterium glaucum</name>
    <dbReference type="NCBI Taxonomy" id="187491"/>
    <lineage>
        <taxon>Bacteria</taxon>
        <taxon>Bacillati</taxon>
        <taxon>Actinomycetota</taxon>
        <taxon>Actinomycetes</taxon>
        <taxon>Mycobacteriales</taxon>
        <taxon>Corynebacteriaceae</taxon>
        <taxon>Corynebacterium</taxon>
    </lineage>
</organism>
<dbReference type="OrthoDB" id="9802489at2"/>
<dbReference type="Pfam" id="PF00561">
    <property type="entry name" value="Abhydrolase_1"/>
    <property type="match status" value="1"/>
</dbReference>
<dbReference type="GO" id="GO:0016020">
    <property type="term" value="C:membrane"/>
    <property type="evidence" value="ECO:0007669"/>
    <property type="project" value="TreeGrafter"/>
</dbReference>